<dbReference type="AlphaFoldDB" id="E6PSI2"/>
<protein>
    <submittedName>
        <fullName evidence="1">Uncharacterized protein</fullName>
    </submittedName>
</protein>
<gene>
    <name evidence="1" type="ORF">CARN2_3365</name>
</gene>
<organism evidence="1">
    <name type="scientific">mine drainage metagenome</name>
    <dbReference type="NCBI Taxonomy" id="410659"/>
    <lineage>
        <taxon>unclassified sequences</taxon>
        <taxon>metagenomes</taxon>
        <taxon>ecological metagenomes</taxon>
    </lineage>
</organism>
<reference evidence="1" key="1">
    <citation type="submission" date="2009-10" db="EMBL/GenBank/DDBJ databases">
        <title>Diversity of trophic interactions inside an arsenic-rich microbial ecosystem.</title>
        <authorList>
            <person name="Bertin P.N."/>
            <person name="Heinrich-Salmeron A."/>
            <person name="Pelletier E."/>
            <person name="Goulhen-Chollet F."/>
            <person name="Arsene-Ploetze F."/>
            <person name="Gallien S."/>
            <person name="Calteau A."/>
            <person name="Vallenet D."/>
            <person name="Casiot C."/>
            <person name="Chane-Woon-Ming B."/>
            <person name="Giloteaux L."/>
            <person name="Barakat M."/>
            <person name="Bonnefoy V."/>
            <person name="Bruneel O."/>
            <person name="Chandler M."/>
            <person name="Cleiss J."/>
            <person name="Duran R."/>
            <person name="Elbaz-Poulichet F."/>
            <person name="Fonknechten N."/>
            <person name="Lauga B."/>
            <person name="Mornico D."/>
            <person name="Ortet P."/>
            <person name="Schaeffer C."/>
            <person name="Siguier P."/>
            <person name="Alexander Thil Smith A."/>
            <person name="Van Dorsselaer A."/>
            <person name="Weissenbach J."/>
            <person name="Medigue C."/>
            <person name="Le Paslier D."/>
        </authorList>
    </citation>
    <scope>NUCLEOTIDE SEQUENCE</scope>
</reference>
<name>E6PSI2_9ZZZZ</name>
<accession>E6PSI2</accession>
<comment type="caution">
    <text evidence="1">The sequence shown here is derived from an EMBL/GenBank/DDBJ whole genome shotgun (WGS) entry which is preliminary data.</text>
</comment>
<evidence type="ECO:0000313" key="1">
    <source>
        <dbReference type="EMBL" id="CBH97889.1"/>
    </source>
</evidence>
<dbReference type="EMBL" id="CABM01000048">
    <property type="protein sequence ID" value="CBH97889.1"/>
    <property type="molecule type" value="Genomic_DNA"/>
</dbReference>
<proteinExistence type="predicted"/>
<sequence>MTTTITHPNLQNQIDNLARRIYAANYLRSRGDKIGLFGALKACNFQNFHQFFASGNVDYQKLPEEIQRAVFAATVEIARIEAEKQNPGTPRHFHITQKHNGQYEIEYWSDAERAFISETLNAKERALLHVLLGEIADRRRVNPASQLPEPSNSTQH</sequence>